<dbReference type="SUPFAM" id="SSF53474">
    <property type="entry name" value="alpha/beta-Hydrolases"/>
    <property type="match status" value="1"/>
</dbReference>
<dbReference type="AlphaFoldDB" id="A0A0G1CN31"/>
<sequence>MNGLVYNLDMKNLLLLHGSYGDPNKNWYQYIGVKAQEKGYSVNIPRLPYIDKLDFDETFNFLFDQRFITNETTVIGHSSGAAYILGILQRLPKDIIIQKAILVAGFVDADLTERLFQEVPKEHYYKLFPKKWNWEKIKTSCRKFVIVQSVNDPYIQMRHAKTLEEKLNGELVILPGALHFSVNAGGKRFKEFPELLRYI</sequence>
<dbReference type="InterPro" id="IPR029058">
    <property type="entry name" value="AB_hydrolase_fold"/>
</dbReference>
<dbReference type="GO" id="GO:0016787">
    <property type="term" value="F:hydrolase activity"/>
    <property type="evidence" value="ECO:0007669"/>
    <property type="project" value="InterPro"/>
</dbReference>
<accession>A0A0G1CN31</accession>
<evidence type="ECO:0008006" key="3">
    <source>
        <dbReference type="Google" id="ProtNLM"/>
    </source>
</evidence>
<protein>
    <recommendedName>
        <fullName evidence="3">Esterase</fullName>
    </recommendedName>
</protein>
<dbReference type="InterPro" id="IPR010662">
    <property type="entry name" value="RBBP9/YdeN"/>
</dbReference>
<dbReference type="Proteomes" id="UP000034050">
    <property type="component" value="Unassembled WGS sequence"/>
</dbReference>
<dbReference type="EMBL" id="LCFD01000006">
    <property type="protein sequence ID" value="KKS86954.1"/>
    <property type="molecule type" value="Genomic_DNA"/>
</dbReference>
<evidence type="ECO:0000313" key="2">
    <source>
        <dbReference type="Proteomes" id="UP000034050"/>
    </source>
</evidence>
<dbReference type="Pfam" id="PF06821">
    <property type="entry name" value="Ser_hydrolase"/>
    <property type="match status" value="1"/>
</dbReference>
<gene>
    <name evidence="1" type="ORF">UV61_C0006G0155</name>
</gene>
<proteinExistence type="predicted"/>
<dbReference type="PANTHER" id="PTHR15394">
    <property type="entry name" value="SERINE HYDROLASE RBBP9"/>
    <property type="match status" value="1"/>
</dbReference>
<comment type="caution">
    <text evidence="1">The sequence shown here is derived from an EMBL/GenBank/DDBJ whole genome shotgun (WGS) entry which is preliminary data.</text>
</comment>
<dbReference type="PANTHER" id="PTHR15394:SF3">
    <property type="entry name" value="SERINE HYDROLASE RBBP9"/>
    <property type="match status" value="1"/>
</dbReference>
<dbReference type="Gene3D" id="3.40.50.1820">
    <property type="entry name" value="alpha/beta hydrolase"/>
    <property type="match status" value="1"/>
</dbReference>
<name>A0A0G1CN31_9BACT</name>
<evidence type="ECO:0000313" key="1">
    <source>
        <dbReference type="EMBL" id="KKS86954.1"/>
    </source>
</evidence>
<dbReference type="STRING" id="1618446.UV61_C0006G0155"/>
<organism evidence="1 2">
    <name type="scientific">Candidatus Gottesmanbacteria bacterium GW2011_GWB1_43_11</name>
    <dbReference type="NCBI Taxonomy" id="1618446"/>
    <lineage>
        <taxon>Bacteria</taxon>
        <taxon>Candidatus Gottesmaniibacteriota</taxon>
    </lineage>
</organism>
<reference evidence="1 2" key="1">
    <citation type="journal article" date="2015" name="Nature">
        <title>rRNA introns, odd ribosomes, and small enigmatic genomes across a large radiation of phyla.</title>
        <authorList>
            <person name="Brown C.T."/>
            <person name="Hug L.A."/>
            <person name="Thomas B.C."/>
            <person name="Sharon I."/>
            <person name="Castelle C.J."/>
            <person name="Singh A."/>
            <person name="Wilkins M.J."/>
            <person name="Williams K.H."/>
            <person name="Banfield J.F."/>
        </authorList>
    </citation>
    <scope>NUCLEOTIDE SEQUENCE [LARGE SCALE GENOMIC DNA]</scope>
</reference>